<protein>
    <submittedName>
        <fullName evidence="1">Uncharacterized protein</fullName>
    </submittedName>
</protein>
<organism evidence="1 2">
    <name type="scientific">Ophiobolus disseminans</name>
    <dbReference type="NCBI Taxonomy" id="1469910"/>
    <lineage>
        <taxon>Eukaryota</taxon>
        <taxon>Fungi</taxon>
        <taxon>Dikarya</taxon>
        <taxon>Ascomycota</taxon>
        <taxon>Pezizomycotina</taxon>
        <taxon>Dothideomycetes</taxon>
        <taxon>Pleosporomycetidae</taxon>
        <taxon>Pleosporales</taxon>
        <taxon>Pleosporineae</taxon>
        <taxon>Phaeosphaeriaceae</taxon>
        <taxon>Ophiobolus</taxon>
    </lineage>
</organism>
<dbReference type="EMBL" id="MU006216">
    <property type="protein sequence ID" value="KAF2833274.1"/>
    <property type="molecule type" value="Genomic_DNA"/>
</dbReference>
<accession>A0A6A7AJY2</accession>
<dbReference type="Proteomes" id="UP000799424">
    <property type="component" value="Unassembled WGS sequence"/>
</dbReference>
<evidence type="ECO:0000313" key="1">
    <source>
        <dbReference type="EMBL" id="KAF2833274.1"/>
    </source>
</evidence>
<reference evidence="1" key="1">
    <citation type="journal article" date="2020" name="Stud. Mycol.">
        <title>101 Dothideomycetes genomes: a test case for predicting lifestyles and emergence of pathogens.</title>
        <authorList>
            <person name="Haridas S."/>
            <person name="Albert R."/>
            <person name="Binder M."/>
            <person name="Bloem J."/>
            <person name="Labutti K."/>
            <person name="Salamov A."/>
            <person name="Andreopoulos B."/>
            <person name="Baker S."/>
            <person name="Barry K."/>
            <person name="Bills G."/>
            <person name="Bluhm B."/>
            <person name="Cannon C."/>
            <person name="Castanera R."/>
            <person name="Culley D."/>
            <person name="Daum C."/>
            <person name="Ezra D."/>
            <person name="Gonzalez J."/>
            <person name="Henrissat B."/>
            <person name="Kuo A."/>
            <person name="Liang C."/>
            <person name="Lipzen A."/>
            <person name="Lutzoni F."/>
            <person name="Magnuson J."/>
            <person name="Mondo S."/>
            <person name="Nolan M."/>
            <person name="Ohm R."/>
            <person name="Pangilinan J."/>
            <person name="Park H.-J."/>
            <person name="Ramirez L."/>
            <person name="Alfaro M."/>
            <person name="Sun H."/>
            <person name="Tritt A."/>
            <person name="Yoshinaga Y."/>
            <person name="Zwiers L.-H."/>
            <person name="Turgeon B."/>
            <person name="Goodwin S."/>
            <person name="Spatafora J."/>
            <person name="Crous P."/>
            <person name="Grigoriev I."/>
        </authorList>
    </citation>
    <scope>NUCLEOTIDE SEQUENCE</scope>
    <source>
        <strain evidence="1">CBS 113818</strain>
    </source>
</reference>
<sequence length="170" mass="19253">MSSESRYSCTYHKTPFSFISKRLSLNTVNRNRNRNRNNPSEFTHLRFEIMLAQAYTRATRTTRTSLHTPSLRPVHTFRRPTISHIHTIARQPNKMGTSPIGMIGGIAKPLIIAELLFAVGTVTLANEDVVAMDWKGVSFFEKTNGGVVLEKFGRKVSAKKEDGKWKFGIE</sequence>
<name>A0A6A7AJY2_9PLEO</name>
<dbReference type="AlphaFoldDB" id="A0A6A7AJY2"/>
<gene>
    <name evidence="1" type="ORF">CC86DRAFT_365218</name>
</gene>
<keyword evidence="2" id="KW-1185">Reference proteome</keyword>
<evidence type="ECO:0000313" key="2">
    <source>
        <dbReference type="Proteomes" id="UP000799424"/>
    </source>
</evidence>
<proteinExistence type="predicted"/>